<evidence type="ECO:0008006" key="14">
    <source>
        <dbReference type="Google" id="ProtNLM"/>
    </source>
</evidence>
<evidence type="ECO:0000256" key="3">
    <source>
        <dbReference type="ARBA" id="ARBA00022617"/>
    </source>
</evidence>
<dbReference type="SUPFAM" id="SSF48695">
    <property type="entry name" value="Multiheme cytochromes"/>
    <property type="match status" value="1"/>
</dbReference>
<accession>A0A855X1Q9</accession>
<protein>
    <recommendedName>
        <fullName evidence="14">Tetrahaem cytochrome domain-containing protein</fullName>
    </recommendedName>
</protein>
<organism evidence="12 13">
    <name type="scientific">candidate division GN15 bacterium</name>
    <dbReference type="NCBI Taxonomy" id="2072418"/>
    <lineage>
        <taxon>Bacteria</taxon>
        <taxon>candidate division GN15</taxon>
    </lineage>
</organism>
<dbReference type="AlphaFoldDB" id="A0A855X1Q9"/>
<dbReference type="InterPro" id="IPR012286">
    <property type="entry name" value="Tetrahaem_cytochrome"/>
</dbReference>
<gene>
    <name evidence="12" type="ORF">C3F09_09830</name>
</gene>
<keyword evidence="8" id="KW-0472">Membrane</keyword>
<evidence type="ECO:0000256" key="5">
    <source>
        <dbReference type="ARBA" id="ARBA00022729"/>
    </source>
</evidence>
<feature type="signal peptide" evidence="9">
    <location>
        <begin position="1"/>
        <end position="21"/>
    </location>
</feature>
<proteinExistence type="predicted"/>
<dbReference type="Gene3D" id="1.10.1130.10">
    <property type="entry name" value="Flavocytochrome C3, Chain A"/>
    <property type="match status" value="1"/>
</dbReference>
<feature type="domain" description="Doubled CXXCH motif" evidence="10">
    <location>
        <begin position="258"/>
        <end position="291"/>
    </location>
</feature>
<keyword evidence="2" id="KW-0813">Transport</keyword>
<evidence type="ECO:0000256" key="9">
    <source>
        <dbReference type="SAM" id="SignalP"/>
    </source>
</evidence>
<comment type="subcellular location">
    <subcellularLocation>
        <location evidence="1">Cell envelope</location>
    </subcellularLocation>
</comment>
<keyword evidence="8" id="KW-1133">Transmembrane helix</keyword>
<reference evidence="12 13" key="1">
    <citation type="journal article" date="2018" name="ISME J.">
        <title>A methanotrophic archaeon couples anaerobic oxidation of methane to Fe(III) reduction.</title>
        <authorList>
            <person name="Cai C."/>
            <person name="Leu A.O."/>
            <person name="Xie G.J."/>
            <person name="Guo J."/>
            <person name="Feng Y."/>
            <person name="Zhao J.X."/>
            <person name="Tyson G.W."/>
            <person name="Yuan Z."/>
            <person name="Hu S."/>
        </authorList>
    </citation>
    <scope>NUCLEOTIDE SEQUENCE [LARGE SCALE GENOMIC DNA]</scope>
    <source>
        <strain evidence="12">FeB_12</strain>
    </source>
</reference>
<dbReference type="Pfam" id="PF09699">
    <property type="entry name" value="Paired_CXXCH_1"/>
    <property type="match status" value="1"/>
</dbReference>
<evidence type="ECO:0000256" key="4">
    <source>
        <dbReference type="ARBA" id="ARBA00022723"/>
    </source>
</evidence>
<evidence type="ECO:0000256" key="1">
    <source>
        <dbReference type="ARBA" id="ARBA00004196"/>
    </source>
</evidence>
<evidence type="ECO:0000313" key="12">
    <source>
        <dbReference type="EMBL" id="PWB69955.1"/>
    </source>
</evidence>
<keyword evidence="6" id="KW-0249">Electron transport</keyword>
<sequence length="413" mass="43983">MSALKTYLLLLALGAATPVGAAPASQPSNCVKCHFDNEDENGPAHQVARDVHEQNGLDCADCHGGDRTLGDMDSVRASAGFRGAPDHLAIPQFCARCHSDARYMHDHNPSLPVDQLEKYQTSIHGQRLMQKKDQKVATCVSCHTAHSIGSAKLPYSTTYPQNIPATCGHCHSDSAYMAGYGIPTDQVEKYSRSVHGIALLKQGDLGAPACNDCHGNHGAAPPGVASLDAVCGLCHAIEARLFDGSPHRPAFVEQGLPMCMTCHSNHEILQPSDSLIGLADGQLCATCHADDGSKAAEEILKVSADLRSLTRATDSATVLVNRAGAKGMLITDEEFALKDVAQLGVQARSSIHAFAADSLTAKVKDGIAKADDVSARARNLLWEYDYRRIGLGIASIFITLLALGLYLKIRRIG</sequence>
<dbReference type="GO" id="GO:0046872">
    <property type="term" value="F:metal ion binding"/>
    <property type="evidence" value="ECO:0007669"/>
    <property type="project" value="UniProtKB-KW"/>
</dbReference>
<keyword evidence="7" id="KW-0408">Iron</keyword>
<evidence type="ECO:0000256" key="7">
    <source>
        <dbReference type="ARBA" id="ARBA00023004"/>
    </source>
</evidence>
<feature type="transmembrane region" description="Helical" evidence="8">
    <location>
        <begin position="389"/>
        <end position="407"/>
    </location>
</feature>
<dbReference type="InterPro" id="IPR010177">
    <property type="entry name" value="Paired_CXXCH_1"/>
</dbReference>
<evidence type="ECO:0000256" key="6">
    <source>
        <dbReference type="ARBA" id="ARBA00022982"/>
    </source>
</evidence>
<feature type="chain" id="PRO_5032485656" description="Tetrahaem cytochrome domain-containing protein" evidence="9">
    <location>
        <begin position="22"/>
        <end position="413"/>
    </location>
</feature>
<dbReference type="InterPro" id="IPR051829">
    <property type="entry name" value="Multiheme_Cytochr_ET"/>
</dbReference>
<comment type="caution">
    <text evidence="12">The sequence shown here is derived from an EMBL/GenBank/DDBJ whole genome shotgun (WGS) entry which is preliminary data.</text>
</comment>
<evidence type="ECO:0000256" key="8">
    <source>
        <dbReference type="SAM" id="Phobius"/>
    </source>
</evidence>
<dbReference type="GO" id="GO:0016491">
    <property type="term" value="F:oxidoreductase activity"/>
    <property type="evidence" value="ECO:0007669"/>
    <property type="project" value="TreeGrafter"/>
</dbReference>
<dbReference type="EMBL" id="PQAP01000158">
    <property type="protein sequence ID" value="PWB69955.1"/>
    <property type="molecule type" value="Genomic_DNA"/>
</dbReference>
<keyword evidence="3" id="KW-0349">Heme</keyword>
<keyword evidence="5 9" id="KW-0732">Signal</keyword>
<keyword evidence="4" id="KW-0479">Metal-binding</keyword>
<evidence type="ECO:0000313" key="13">
    <source>
        <dbReference type="Proteomes" id="UP000250918"/>
    </source>
</evidence>
<dbReference type="Pfam" id="PF14537">
    <property type="entry name" value="Cytochrom_c3_2"/>
    <property type="match status" value="1"/>
</dbReference>
<dbReference type="PANTHER" id="PTHR35038">
    <property type="entry name" value="DISSIMILATORY SULFITE REDUCTASE SIRA"/>
    <property type="match status" value="1"/>
</dbReference>
<dbReference type="InterPro" id="IPR036280">
    <property type="entry name" value="Multihaem_cyt_sf"/>
</dbReference>
<evidence type="ECO:0000259" key="11">
    <source>
        <dbReference type="Pfam" id="PF14537"/>
    </source>
</evidence>
<dbReference type="GO" id="GO:0030313">
    <property type="term" value="C:cell envelope"/>
    <property type="evidence" value="ECO:0007669"/>
    <property type="project" value="UniProtKB-SubCell"/>
</dbReference>
<evidence type="ECO:0000256" key="2">
    <source>
        <dbReference type="ARBA" id="ARBA00022448"/>
    </source>
</evidence>
<feature type="domain" description="Tetrahaem cytochrome" evidence="11">
    <location>
        <begin position="51"/>
        <end position="172"/>
    </location>
</feature>
<evidence type="ECO:0000259" key="10">
    <source>
        <dbReference type="Pfam" id="PF09699"/>
    </source>
</evidence>
<dbReference type="Gene3D" id="3.90.10.10">
    <property type="entry name" value="Cytochrome C3"/>
    <property type="match status" value="1"/>
</dbReference>
<keyword evidence="8" id="KW-0812">Transmembrane</keyword>
<dbReference type="Proteomes" id="UP000250918">
    <property type="component" value="Unassembled WGS sequence"/>
</dbReference>
<dbReference type="PANTHER" id="PTHR35038:SF6">
    <property type="entry name" value="SURFACE LOCALIZED DECAHEME CYTOCHROME C LIPOPROTEIN"/>
    <property type="match status" value="1"/>
</dbReference>
<name>A0A855X1Q9_9BACT</name>